<dbReference type="PANTHER" id="PTHR43265:SF1">
    <property type="entry name" value="ESTERASE ESTD"/>
    <property type="match status" value="1"/>
</dbReference>
<dbReference type="InterPro" id="IPR029058">
    <property type="entry name" value="AB_hydrolase_fold"/>
</dbReference>
<gene>
    <name evidence="2" type="ORF">S12H4_28053</name>
</gene>
<dbReference type="SUPFAM" id="SSF53474">
    <property type="entry name" value="alpha/beta-Hydrolases"/>
    <property type="match status" value="1"/>
</dbReference>
<dbReference type="GO" id="GO:0008236">
    <property type="term" value="F:serine-type peptidase activity"/>
    <property type="evidence" value="ECO:0007669"/>
    <property type="project" value="InterPro"/>
</dbReference>
<dbReference type="Pfam" id="PF00326">
    <property type="entry name" value="Peptidase_S9"/>
    <property type="match status" value="1"/>
</dbReference>
<dbReference type="InterPro" id="IPR001375">
    <property type="entry name" value="Peptidase_S9_cat"/>
</dbReference>
<protein>
    <recommendedName>
        <fullName evidence="1">Peptidase S9 prolyl oligopeptidase catalytic domain-containing protein</fullName>
    </recommendedName>
</protein>
<organism evidence="2">
    <name type="scientific">marine sediment metagenome</name>
    <dbReference type="NCBI Taxonomy" id="412755"/>
    <lineage>
        <taxon>unclassified sequences</taxon>
        <taxon>metagenomes</taxon>
        <taxon>ecological metagenomes</taxon>
    </lineage>
</organism>
<dbReference type="GO" id="GO:0006508">
    <property type="term" value="P:proteolysis"/>
    <property type="evidence" value="ECO:0007669"/>
    <property type="project" value="InterPro"/>
</dbReference>
<feature type="domain" description="Peptidase S9 prolyl oligopeptidase catalytic" evidence="1">
    <location>
        <begin position="57"/>
        <end position="231"/>
    </location>
</feature>
<evidence type="ECO:0000259" key="1">
    <source>
        <dbReference type="Pfam" id="PF00326"/>
    </source>
</evidence>
<dbReference type="PANTHER" id="PTHR43265">
    <property type="entry name" value="ESTERASE ESTD"/>
    <property type="match status" value="1"/>
</dbReference>
<dbReference type="Gene3D" id="3.40.50.1820">
    <property type="entry name" value="alpha/beta hydrolase"/>
    <property type="match status" value="1"/>
</dbReference>
<accession>X1UDA6</accession>
<name>X1UDA6_9ZZZZ</name>
<evidence type="ECO:0000313" key="2">
    <source>
        <dbReference type="EMBL" id="GAJ01547.1"/>
    </source>
</evidence>
<comment type="caution">
    <text evidence="2">The sequence shown here is derived from an EMBL/GenBank/DDBJ whole genome shotgun (WGS) entry which is preliminary data.</text>
</comment>
<dbReference type="AlphaFoldDB" id="X1UDA6"/>
<dbReference type="EMBL" id="BARW01016061">
    <property type="protein sequence ID" value="GAJ01547.1"/>
    <property type="molecule type" value="Genomic_DNA"/>
</dbReference>
<dbReference type="GO" id="GO:0052689">
    <property type="term" value="F:carboxylic ester hydrolase activity"/>
    <property type="evidence" value="ECO:0007669"/>
    <property type="project" value="TreeGrafter"/>
</dbReference>
<dbReference type="InterPro" id="IPR053145">
    <property type="entry name" value="AB_hydrolase_Est10"/>
</dbReference>
<proteinExistence type="predicted"/>
<sequence length="233" mass="25392">MNKITELPVVYKNEGMQIVGMLHKPNSNKKLPSAVFFHGCTTTKIEAHWIFVKLARALAEIGIMVLRFDFRYSGDSEGNFENMTLSGEISDALKSIDFLISECDADPSRVGVLGLSMGGAIGAIVAGYLGDRIKSCILMNPVGMPLEDLSAIASSDNVNISSFPIEWNSLLFGRNFFDDLKNIKPLEKIKKATCPVLVINGSNDQSVSPVRSKEYVKAVNRNGGTAELFIVEG</sequence>
<reference evidence="2" key="1">
    <citation type="journal article" date="2014" name="Front. Microbiol.">
        <title>High frequency of phylogenetically diverse reductive dehalogenase-homologous genes in deep subseafloor sedimentary metagenomes.</title>
        <authorList>
            <person name="Kawai M."/>
            <person name="Futagami T."/>
            <person name="Toyoda A."/>
            <person name="Takaki Y."/>
            <person name="Nishi S."/>
            <person name="Hori S."/>
            <person name="Arai W."/>
            <person name="Tsubouchi T."/>
            <person name="Morono Y."/>
            <person name="Uchiyama I."/>
            <person name="Ito T."/>
            <person name="Fujiyama A."/>
            <person name="Inagaki F."/>
            <person name="Takami H."/>
        </authorList>
    </citation>
    <scope>NUCLEOTIDE SEQUENCE</scope>
    <source>
        <strain evidence="2">Expedition CK06-06</strain>
    </source>
</reference>
<feature type="non-terminal residue" evidence="2">
    <location>
        <position position="233"/>
    </location>
</feature>